<evidence type="ECO:0000313" key="2">
    <source>
        <dbReference type="EMBL" id="MCI3276483.1"/>
    </source>
</evidence>
<protein>
    <submittedName>
        <fullName evidence="2">PIN-like domain-containing protein</fullName>
    </submittedName>
</protein>
<evidence type="ECO:0000259" key="1">
    <source>
        <dbReference type="Pfam" id="PF18476"/>
    </source>
</evidence>
<evidence type="ECO:0000313" key="3">
    <source>
        <dbReference type="Proteomes" id="UP001165269"/>
    </source>
</evidence>
<name>A0ABS9YGY5_9ACTN</name>
<comment type="caution">
    <text evidence="2">The sequence shown here is derived from an EMBL/GenBank/DDBJ whole genome shotgun (WGS) entry which is preliminary data.</text>
</comment>
<organism evidence="2 3">
    <name type="scientific">Streptomyces cylindrosporus</name>
    <dbReference type="NCBI Taxonomy" id="2927583"/>
    <lineage>
        <taxon>Bacteria</taxon>
        <taxon>Bacillati</taxon>
        <taxon>Actinomycetota</taxon>
        <taxon>Actinomycetes</taxon>
        <taxon>Kitasatosporales</taxon>
        <taxon>Streptomycetaceae</taxon>
        <taxon>Streptomyces</taxon>
    </lineage>
</organism>
<reference evidence="2" key="1">
    <citation type="submission" date="2022-03" db="EMBL/GenBank/DDBJ databases">
        <title>Streptomyces 7R015 and 7R016 isolated from Barleria lupulina in Thailand.</title>
        <authorList>
            <person name="Kanchanasin P."/>
            <person name="Phongsopitanun W."/>
            <person name="Tanasupawat S."/>
        </authorList>
    </citation>
    <scope>NUCLEOTIDE SEQUENCE</scope>
    <source>
        <strain evidence="2">7R015</strain>
    </source>
</reference>
<keyword evidence="3" id="KW-1185">Reference proteome</keyword>
<proteinExistence type="predicted"/>
<sequence>MEQNDLPLIRQYQAWLQIGDSLPDAEREPFFTKGLVVLDTNLLLNLYEYTPSAREQVLAALELIAPRLWLPYQVGLEFIRGRHRVIANRVKTLTDAPDAINHKLNEARRAVVAARDAVKNLLLKYAQDDEAGAELDKHINQQSFDDALADWRSMLLNHIKKLKAQQDLKPGSVASDDKILPRIAALFGDRIGVQPPPEVLRRRVEEASAYRFPNEIPPGFRDAGKETPLRSAGDFLLWEEIVEKAAGTEGHERVLLVSADAKEDWYEPAEQGRGPRPWPILADELRLRADASLRIETPRQFYQGIKQFLDADLTENTYEEIDRAAEPREPEGPLITETEALVTDPPDGLALAAYRAAGLATSAIRKAIESPSQRLFQWWLIGVTRELGRREAQRGEPPVELPAAICTDAPPAPHWERGTALKPGEWPYRASSWLAPWFLQVVYATPDADRQTLLRLAVRQADPSR</sequence>
<dbReference type="RefSeq" id="WP_242773122.1">
    <property type="nucleotide sequence ID" value="NZ_JALDAY010000012.1"/>
</dbReference>
<accession>A0ABS9YGY5</accession>
<dbReference type="EMBL" id="JALDAY010000012">
    <property type="protein sequence ID" value="MCI3276483.1"/>
    <property type="molecule type" value="Genomic_DNA"/>
</dbReference>
<feature type="domain" description="PIN like" evidence="1">
    <location>
        <begin position="35"/>
        <end position="275"/>
    </location>
</feature>
<dbReference type="Pfam" id="PF18476">
    <property type="entry name" value="PIN_8"/>
    <property type="match status" value="1"/>
</dbReference>
<dbReference type="InterPro" id="IPR041578">
    <property type="entry name" value="PIN_8"/>
</dbReference>
<dbReference type="Proteomes" id="UP001165269">
    <property type="component" value="Unassembled WGS sequence"/>
</dbReference>
<gene>
    <name evidence="2" type="ORF">MQP27_35950</name>
</gene>